<proteinExistence type="predicted"/>
<feature type="transmembrane region" description="Helical" evidence="7">
    <location>
        <begin position="280"/>
        <end position="300"/>
    </location>
</feature>
<dbReference type="OrthoDB" id="7160108at2"/>
<dbReference type="InterPro" id="IPR036259">
    <property type="entry name" value="MFS_trans_sf"/>
</dbReference>
<keyword evidence="4 7" id="KW-0812">Transmembrane</keyword>
<feature type="transmembrane region" description="Helical" evidence="7">
    <location>
        <begin position="52"/>
        <end position="73"/>
    </location>
</feature>
<evidence type="ECO:0000256" key="7">
    <source>
        <dbReference type="SAM" id="Phobius"/>
    </source>
</evidence>
<keyword evidence="2" id="KW-0813">Transport</keyword>
<dbReference type="PANTHER" id="PTHR43045:SF1">
    <property type="entry name" value="SHIKIMATE TRANSPORTER"/>
    <property type="match status" value="1"/>
</dbReference>
<evidence type="ECO:0000256" key="3">
    <source>
        <dbReference type="ARBA" id="ARBA00022475"/>
    </source>
</evidence>
<accession>A0A0K8MAE8</accession>
<sequence length="454" mass="51224">MALTKWLEKVDSKKLVLVGNGLEFFDLYLYIHLAHVINQKFFPYGEPSALRILPYLGFYLIAPISCIFFAYIGDTRGRKVVLIATSYLMALSSSLIVFLPTYESWGIYPGYILIFLRIMQGVSLAGEPTAAHLYMAESCSDNRKMSAWAALLASMECVGGIFALGLAYIGETYLAAYDWGWRLPFMGAVLFVGFSAALRLYLIEAPEYTRIAHNKPLDMFDNDNMSAFYQSLTFKQKNTICLYGLWLFYPTCFASSYLYMTPMVLKACGLDVNSHIISHNLLLSCLEMAFSLSWVPLVLWTNISIKVITVTRFICVMIFCSIFYYVLTYHPSQSLLLLIQGLVIGCGDFVLMAPCLFKSFSIVGRFSYMGITWSVARWTNLFIIVFGLEALSLHYGFMGIFLGAIVPLALISLVAIRYCVLNYESVGYYLDHLFNKGRKLQQAKSKESDPSVSI</sequence>
<protein>
    <submittedName>
        <fullName evidence="8">Proline/betaine transporter</fullName>
    </submittedName>
</protein>
<comment type="caution">
    <text evidence="8">The sequence shown here is derived from an EMBL/GenBank/DDBJ whole genome shotgun (WGS) entry which is preliminary data.</text>
</comment>
<evidence type="ECO:0000256" key="1">
    <source>
        <dbReference type="ARBA" id="ARBA00004651"/>
    </source>
</evidence>
<evidence type="ECO:0000313" key="9">
    <source>
        <dbReference type="Proteomes" id="UP000036771"/>
    </source>
</evidence>
<feature type="transmembrane region" description="Helical" evidence="7">
    <location>
        <begin position="368"/>
        <end position="388"/>
    </location>
</feature>
<feature type="transmembrane region" description="Helical" evidence="7">
    <location>
        <begin position="333"/>
        <end position="356"/>
    </location>
</feature>
<dbReference type="InterPro" id="IPR011701">
    <property type="entry name" value="MFS"/>
</dbReference>
<evidence type="ECO:0000256" key="6">
    <source>
        <dbReference type="ARBA" id="ARBA00023136"/>
    </source>
</evidence>
<keyword evidence="3" id="KW-1003">Cell membrane</keyword>
<organism evidence="8 9">
    <name type="scientific">Caedimonas varicaedens</name>
    <dbReference type="NCBI Taxonomy" id="1629334"/>
    <lineage>
        <taxon>Bacteria</taxon>
        <taxon>Pseudomonadati</taxon>
        <taxon>Pseudomonadota</taxon>
        <taxon>Alphaproteobacteria</taxon>
        <taxon>Holosporales</taxon>
        <taxon>Caedimonadaceae</taxon>
        <taxon>Caedimonas</taxon>
    </lineage>
</organism>
<keyword evidence="5 7" id="KW-1133">Transmembrane helix</keyword>
<dbReference type="Gene3D" id="1.20.1250.20">
    <property type="entry name" value="MFS general substrate transporter like domains"/>
    <property type="match status" value="1"/>
</dbReference>
<feature type="transmembrane region" description="Helical" evidence="7">
    <location>
        <begin position="240"/>
        <end position="260"/>
    </location>
</feature>
<dbReference type="GO" id="GO:0005886">
    <property type="term" value="C:plasma membrane"/>
    <property type="evidence" value="ECO:0007669"/>
    <property type="project" value="UniProtKB-SubCell"/>
</dbReference>
<evidence type="ECO:0000256" key="2">
    <source>
        <dbReference type="ARBA" id="ARBA00022448"/>
    </source>
</evidence>
<reference evidence="8 9" key="1">
    <citation type="submission" date="2015-03" db="EMBL/GenBank/DDBJ databases">
        <title>Caedibacter varicaedens, whole genome shotgun sequence.</title>
        <authorList>
            <person name="Suzuki H."/>
            <person name="Dapper A.L."/>
            <person name="Gibson A.K."/>
            <person name="Jackson C."/>
            <person name="Lee H."/>
            <person name="Pejaver V.R."/>
            <person name="Doak T."/>
            <person name="Lynch M."/>
        </authorList>
    </citation>
    <scope>NUCLEOTIDE SEQUENCE [LARGE SCALE GENOMIC DNA]</scope>
</reference>
<evidence type="ECO:0000313" key="8">
    <source>
        <dbReference type="EMBL" id="GAO97456.1"/>
    </source>
</evidence>
<name>A0A0K8MAE8_9PROT</name>
<comment type="subcellular location">
    <subcellularLocation>
        <location evidence="1">Cell membrane</location>
        <topology evidence="1">Multi-pass membrane protein</topology>
    </subcellularLocation>
</comment>
<feature type="transmembrane region" description="Helical" evidence="7">
    <location>
        <begin position="181"/>
        <end position="202"/>
    </location>
</feature>
<dbReference type="Pfam" id="PF07690">
    <property type="entry name" value="MFS_1"/>
    <property type="match status" value="1"/>
</dbReference>
<dbReference type="EMBL" id="BBVC01000004">
    <property type="protein sequence ID" value="GAO97456.1"/>
    <property type="molecule type" value="Genomic_DNA"/>
</dbReference>
<feature type="transmembrane region" description="Helical" evidence="7">
    <location>
        <begin position="105"/>
        <end position="126"/>
    </location>
</feature>
<feature type="transmembrane region" description="Helical" evidence="7">
    <location>
        <begin position="394"/>
        <end position="416"/>
    </location>
</feature>
<keyword evidence="6 7" id="KW-0472">Membrane</keyword>
<dbReference type="AlphaFoldDB" id="A0A0K8MAE8"/>
<dbReference type="PANTHER" id="PTHR43045">
    <property type="entry name" value="SHIKIMATE TRANSPORTER"/>
    <property type="match status" value="1"/>
</dbReference>
<gene>
    <name evidence="8" type="primary">proP_1</name>
    <name evidence="8" type="ORF">Cva_00088</name>
</gene>
<evidence type="ECO:0000256" key="5">
    <source>
        <dbReference type="ARBA" id="ARBA00022989"/>
    </source>
</evidence>
<evidence type="ECO:0000256" key="4">
    <source>
        <dbReference type="ARBA" id="ARBA00022692"/>
    </source>
</evidence>
<feature type="transmembrane region" description="Helical" evidence="7">
    <location>
        <begin position="80"/>
        <end position="99"/>
    </location>
</feature>
<dbReference type="GO" id="GO:0022857">
    <property type="term" value="F:transmembrane transporter activity"/>
    <property type="evidence" value="ECO:0007669"/>
    <property type="project" value="InterPro"/>
</dbReference>
<dbReference type="Proteomes" id="UP000036771">
    <property type="component" value="Unassembled WGS sequence"/>
</dbReference>
<dbReference type="SUPFAM" id="SSF103473">
    <property type="entry name" value="MFS general substrate transporter"/>
    <property type="match status" value="1"/>
</dbReference>
<feature type="transmembrane region" description="Helical" evidence="7">
    <location>
        <begin position="307"/>
        <end position="327"/>
    </location>
</feature>
<keyword evidence="9" id="KW-1185">Reference proteome</keyword>
<feature type="transmembrane region" description="Helical" evidence="7">
    <location>
        <begin position="147"/>
        <end position="169"/>
    </location>
</feature>